<sequence>MLNGTRAGARLLQPLQAYGRMALSNYIGQTVLLLAIQSIFLKTDTTTYVVSTLVSLGIVAVQIIASNLWMRRFRFGPLEWLWRCGTYWSIVPIKKEKN</sequence>
<proteinExistence type="predicted"/>
<keyword evidence="1" id="KW-1133">Transmembrane helix</keyword>
<evidence type="ECO:0000313" key="4">
    <source>
        <dbReference type="Proteomes" id="UP000679992"/>
    </source>
</evidence>
<dbReference type="Proteomes" id="UP000679992">
    <property type="component" value="Unassembled WGS sequence"/>
</dbReference>
<dbReference type="RefSeq" id="WP_211021219.1">
    <property type="nucleotide sequence ID" value="NZ_BOSL01000006.1"/>
</dbReference>
<organism evidence="3 4">
    <name type="scientific">Paenibacillus vini</name>
    <dbReference type="NCBI Taxonomy" id="1476024"/>
    <lineage>
        <taxon>Bacteria</taxon>
        <taxon>Bacillati</taxon>
        <taxon>Bacillota</taxon>
        <taxon>Bacilli</taxon>
        <taxon>Bacillales</taxon>
        <taxon>Paenibacillaceae</taxon>
        <taxon>Paenibacillus</taxon>
    </lineage>
</organism>
<reference evidence="3 4" key="1">
    <citation type="submission" date="2021-03" db="EMBL/GenBank/DDBJ databases">
        <title>Antimicrobial resistance genes in bacteria isolated from Japanese honey, and their potential for conferring macrolide and lincosamide resistance in the American foulbrood pathogen Paenibacillus larvae.</title>
        <authorList>
            <person name="Okamoto M."/>
            <person name="Kumagai M."/>
            <person name="Kanamori H."/>
            <person name="Takamatsu D."/>
        </authorList>
    </citation>
    <scope>NUCLEOTIDE SEQUENCE [LARGE SCALE GENOMIC DNA]</scope>
    <source>
        <strain evidence="3 4">J42TS3</strain>
    </source>
</reference>
<dbReference type="PANTHER" id="PTHR30590">
    <property type="entry name" value="INNER MEMBRANE PROTEIN"/>
    <property type="match status" value="1"/>
</dbReference>
<evidence type="ECO:0000313" key="3">
    <source>
        <dbReference type="EMBL" id="GIP53338.1"/>
    </source>
</evidence>
<comment type="caution">
    <text evidence="3">The sequence shown here is derived from an EMBL/GenBank/DDBJ whole genome shotgun (WGS) entry which is preliminary data.</text>
</comment>
<feature type="transmembrane region" description="Helical" evidence="1">
    <location>
        <begin position="47"/>
        <end position="70"/>
    </location>
</feature>
<dbReference type="InterPro" id="IPR007349">
    <property type="entry name" value="DUF418"/>
</dbReference>
<keyword evidence="1" id="KW-0812">Transmembrane</keyword>
<gene>
    <name evidence="3" type="ORF">J42TS3_23730</name>
</gene>
<feature type="domain" description="DUF418" evidence="2">
    <location>
        <begin position="5"/>
        <end position="88"/>
    </location>
</feature>
<feature type="transmembrane region" description="Helical" evidence="1">
    <location>
        <begin position="21"/>
        <end position="41"/>
    </location>
</feature>
<evidence type="ECO:0000256" key="1">
    <source>
        <dbReference type="SAM" id="Phobius"/>
    </source>
</evidence>
<keyword evidence="1" id="KW-0472">Membrane</keyword>
<accession>A0ABQ4MBG5</accession>
<name>A0ABQ4MBG5_9BACL</name>
<dbReference type="InterPro" id="IPR052529">
    <property type="entry name" value="Bact_Transport_Assoc"/>
</dbReference>
<dbReference type="Pfam" id="PF04235">
    <property type="entry name" value="DUF418"/>
    <property type="match status" value="1"/>
</dbReference>
<keyword evidence="4" id="KW-1185">Reference proteome</keyword>
<evidence type="ECO:0000259" key="2">
    <source>
        <dbReference type="Pfam" id="PF04235"/>
    </source>
</evidence>
<dbReference type="PANTHER" id="PTHR30590:SF3">
    <property type="entry name" value="HYPOTHETICAL MEMBRANE SPANNING PROTEIN"/>
    <property type="match status" value="1"/>
</dbReference>
<protein>
    <recommendedName>
        <fullName evidence="2">DUF418 domain-containing protein</fullName>
    </recommendedName>
</protein>
<dbReference type="EMBL" id="BOSL01000006">
    <property type="protein sequence ID" value="GIP53338.1"/>
    <property type="molecule type" value="Genomic_DNA"/>
</dbReference>